<evidence type="ECO:0000256" key="1">
    <source>
        <dbReference type="SAM" id="Phobius"/>
    </source>
</evidence>
<dbReference type="AlphaFoldDB" id="A0A1E5XK60"/>
<evidence type="ECO:0008006" key="4">
    <source>
        <dbReference type="Google" id="ProtNLM"/>
    </source>
</evidence>
<keyword evidence="1" id="KW-0812">Transmembrane</keyword>
<feature type="transmembrane region" description="Helical" evidence="1">
    <location>
        <begin position="98"/>
        <end position="121"/>
    </location>
</feature>
<accession>A0A1E5XK60</accession>
<evidence type="ECO:0000313" key="2">
    <source>
        <dbReference type="EMBL" id="OEO28980.1"/>
    </source>
</evidence>
<gene>
    <name evidence="2" type="ORF">VW23_027575</name>
</gene>
<comment type="caution">
    <text evidence="2">The sequence shown here is derived from an EMBL/GenBank/DDBJ whole genome shotgun (WGS) entry which is preliminary data.</text>
</comment>
<name>A0A1E5XK60_9HYPH</name>
<reference evidence="2 3" key="1">
    <citation type="journal article" date="2015" name="Genome Announc.">
        <title>Genome Assemblies of Three Soil-Associated Devosia species: D. insulae, D. limi, and D. soli.</title>
        <authorList>
            <person name="Hassan Y.I."/>
            <person name="Lepp D."/>
            <person name="Zhou T."/>
        </authorList>
    </citation>
    <scope>NUCLEOTIDE SEQUENCE [LARGE SCALE GENOMIC DNA]</scope>
    <source>
        <strain evidence="2 3">DS-56</strain>
    </source>
</reference>
<dbReference type="EMBL" id="LAJE02000343">
    <property type="protein sequence ID" value="OEO28980.1"/>
    <property type="molecule type" value="Genomic_DNA"/>
</dbReference>
<keyword evidence="3" id="KW-1185">Reference proteome</keyword>
<feature type="transmembrane region" description="Helical" evidence="1">
    <location>
        <begin position="42"/>
        <end position="60"/>
    </location>
</feature>
<keyword evidence="1" id="KW-0472">Membrane</keyword>
<keyword evidence="1" id="KW-1133">Transmembrane helix</keyword>
<protein>
    <recommendedName>
        <fullName evidence="4">DUF4383 domain-containing protein</fullName>
    </recommendedName>
</protein>
<sequence>MLLLGNGLALGATGLVQAGFDLAGYFFNLGPLAEALYGNPDALAYFEAHGLALLAAVLLIANHRTAGAGWNWAAAAIHLLLGGANLLFWPTFVAYDLVPMGIVATAGHALFLGLELVAVGARSAPDKRRR</sequence>
<organism evidence="2 3">
    <name type="scientific">Devosia insulae DS-56</name>
    <dbReference type="NCBI Taxonomy" id="1116389"/>
    <lineage>
        <taxon>Bacteria</taxon>
        <taxon>Pseudomonadati</taxon>
        <taxon>Pseudomonadota</taxon>
        <taxon>Alphaproteobacteria</taxon>
        <taxon>Hyphomicrobiales</taxon>
        <taxon>Devosiaceae</taxon>
        <taxon>Devosia</taxon>
    </lineage>
</organism>
<feature type="transmembrane region" description="Helical" evidence="1">
    <location>
        <begin position="72"/>
        <end position="92"/>
    </location>
</feature>
<dbReference type="Proteomes" id="UP000095463">
    <property type="component" value="Unassembled WGS sequence"/>
</dbReference>
<evidence type="ECO:0000313" key="3">
    <source>
        <dbReference type="Proteomes" id="UP000095463"/>
    </source>
</evidence>
<proteinExistence type="predicted"/>